<evidence type="ECO:0000259" key="1">
    <source>
        <dbReference type="Pfam" id="PF13482"/>
    </source>
</evidence>
<dbReference type="PANTHER" id="PTHR38462:SF1">
    <property type="entry name" value="YPRB RIBONUCLEASE H-LIKE DOMAIN-CONTAINING PROTEIN"/>
    <property type="match status" value="1"/>
</dbReference>
<evidence type="ECO:0000313" key="3">
    <source>
        <dbReference type="Proteomes" id="UP000779508"/>
    </source>
</evidence>
<proteinExistence type="predicted"/>
<reference evidence="2 3" key="1">
    <citation type="submission" date="2021-06" db="EMBL/GenBank/DDBJ databases">
        <authorList>
            <person name="Sun Q."/>
            <person name="Li D."/>
        </authorList>
    </citation>
    <scope>NUCLEOTIDE SEQUENCE [LARGE SCALE GENOMIC DNA]</scope>
    <source>
        <strain evidence="2 3">MSJ-5</strain>
    </source>
</reference>
<dbReference type="InterPro" id="IPR038720">
    <property type="entry name" value="YprB_RNase_H-like_dom"/>
</dbReference>
<protein>
    <submittedName>
        <fullName evidence="2">Ribonuclease H-like domain-containing protein</fullName>
    </submittedName>
</protein>
<dbReference type="RefSeq" id="WP_216418539.1">
    <property type="nucleotide sequence ID" value="NZ_JAHLQK010000006.1"/>
</dbReference>
<gene>
    <name evidence="2" type="ORF">KQI88_14530</name>
</gene>
<dbReference type="PANTHER" id="PTHR38462">
    <property type="entry name" value="EXONUCLEASE-LIKE PROTEIN"/>
    <property type="match status" value="1"/>
</dbReference>
<comment type="caution">
    <text evidence="2">The sequence shown here is derived from an EMBL/GenBank/DDBJ whole genome shotgun (WGS) entry which is preliminary data.</text>
</comment>
<dbReference type="Proteomes" id="UP000779508">
    <property type="component" value="Unassembled WGS sequence"/>
</dbReference>
<dbReference type="EMBL" id="JAHLQK010000006">
    <property type="protein sequence ID" value="MBU5677634.1"/>
    <property type="molecule type" value="Genomic_DNA"/>
</dbReference>
<accession>A0ABS6G570</accession>
<feature type="domain" description="YprB ribonuclease H-like" evidence="1">
    <location>
        <begin position="30"/>
        <end position="193"/>
    </location>
</feature>
<dbReference type="Pfam" id="PF13482">
    <property type="entry name" value="RNase_H_2"/>
    <property type="match status" value="1"/>
</dbReference>
<evidence type="ECO:0000313" key="2">
    <source>
        <dbReference type="EMBL" id="MBU5677634.1"/>
    </source>
</evidence>
<name>A0ABS6G570_9FIRM</name>
<organism evidence="2 3">
    <name type="scientific">Alkaliphilus flagellatus</name>
    <dbReference type="NCBI Taxonomy" id="2841507"/>
    <lineage>
        <taxon>Bacteria</taxon>
        <taxon>Bacillati</taxon>
        <taxon>Bacillota</taxon>
        <taxon>Clostridia</taxon>
        <taxon>Peptostreptococcales</taxon>
        <taxon>Natronincolaceae</taxon>
        <taxon>Alkaliphilus</taxon>
    </lineage>
</organism>
<sequence length="344" mass="40763">MKIKTFEVEDRTILPKNLEEIFNTTEYCVIDIETTGLSRKYHQVILIGILYNANNTIILKQFFAENPNEEINILREFSNIFRNFPYVITYNGATFDIPFLKERFIFNKLEWNFDNIKHIDILQCLRKEKKQLPLENFKLKTVERFVGINRKDTISGKDSVLLYKEYVKNPSPSVEKTILLHNYEDIYYLNKLLTIFDSISIEKYDIIGKEIIVNYNSKKINFNVYPKNILIKKGFLHIKGLTESFKDILDVIYYGSNFNFEWHPYNGEFNIEIPLFEGYLSTGEKCSYINLENFNLSKSLFNKSDYYSEKYFINKLMILKLGEHLNIHLIGELLSIILKSIFLK</sequence>
<keyword evidence="3" id="KW-1185">Reference proteome</keyword>